<feature type="region of interest" description="Disordered" evidence="1">
    <location>
        <begin position="63"/>
        <end position="83"/>
    </location>
</feature>
<feature type="compositionally biased region" description="Basic and acidic residues" evidence="1">
    <location>
        <begin position="387"/>
        <end position="396"/>
    </location>
</feature>
<feature type="compositionally biased region" description="Basic and acidic residues" evidence="1">
    <location>
        <begin position="18"/>
        <end position="36"/>
    </location>
</feature>
<feature type="compositionally biased region" description="Acidic residues" evidence="1">
    <location>
        <begin position="375"/>
        <end position="385"/>
    </location>
</feature>
<keyword evidence="3" id="KW-1185">Reference proteome</keyword>
<sequence>MPSLQDTSLPLTYSDHSSNTKEIDENLEENTDKDHFSTSPSFNYMKQGQVMTFGLHDAMSKELKDKAEDQPETPTLQDQTETSNLQGQMETMATVSQIQGAFTNENLKSIEDLGSIEDQSQCQETDCTEANENDHDNPALSESESDDISSDIYPMLYEQNKNITFLRSSKNSKGNLSNKVHACIYCKQVIANISRHLQIKHRKENEVAKILTLEKKSLERRKQWEKLVNKGDFSHNMNVLKKGKGIVIPKYRIRHKSAISTEDYVSCKDCKGYYRTNDLSKHQKMCVGKNEKKNRNRNKCNYDENCVQKFGNDNQEVNSYQKPSRSMNVRKCTTCKHTESEEIEAHNKQKQHSTRSSKFKDSTNNSSTEKKKEEDCDEKETDLSEADSTHEHVLSEKDDDWELENFSDSDSDSDFEPVSETDLSESESEADSILEEVISDSRLHST</sequence>
<accession>A0ABQ9F7I9</accession>
<proteinExistence type="predicted"/>
<protein>
    <submittedName>
        <fullName evidence="2">Uncharacterized protein</fullName>
    </submittedName>
</protein>
<evidence type="ECO:0000313" key="2">
    <source>
        <dbReference type="EMBL" id="KAJ8311593.1"/>
    </source>
</evidence>
<dbReference type="EMBL" id="JARBDR010000496">
    <property type="protein sequence ID" value="KAJ8311593.1"/>
    <property type="molecule type" value="Genomic_DNA"/>
</dbReference>
<feature type="compositionally biased region" description="Polar residues" evidence="1">
    <location>
        <begin position="72"/>
        <end position="83"/>
    </location>
</feature>
<dbReference type="Proteomes" id="UP001217089">
    <property type="component" value="Unassembled WGS sequence"/>
</dbReference>
<dbReference type="PANTHER" id="PTHR33480:SF1">
    <property type="entry name" value="TYR RECOMBINASE DOMAIN-CONTAINING PROTEIN"/>
    <property type="match status" value="1"/>
</dbReference>
<gene>
    <name evidence="2" type="ORF">KUTeg_010948</name>
</gene>
<dbReference type="PANTHER" id="PTHR33480">
    <property type="entry name" value="SET DOMAIN-CONTAINING PROTEIN-RELATED"/>
    <property type="match status" value="1"/>
</dbReference>
<name>A0ABQ9F7I9_TEGGR</name>
<feature type="compositionally biased region" description="Polar residues" evidence="1">
    <location>
        <begin position="1"/>
        <end position="17"/>
    </location>
</feature>
<evidence type="ECO:0000256" key="1">
    <source>
        <dbReference type="SAM" id="MobiDB-lite"/>
    </source>
</evidence>
<reference evidence="2 3" key="1">
    <citation type="submission" date="2022-12" db="EMBL/GenBank/DDBJ databases">
        <title>Chromosome-level genome of Tegillarca granosa.</title>
        <authorList>
            <person name="Kim J."/>
        </authorList>
    </citation>
    <scope>NUCLEOTIDE SEQUENCE [LARGE SCALE GENOMIC DNA]</scope>
    <source>
        <strain evidence="2">Teg-2019</strain>
        <tissue evidence="2">Adductor muscle</tissue>
    </source>
</reference>
<feature type="region of interest" description="Disordered" evidence="1">
    <location>
        <begin position="1"/>
        <end position="42"/>
    </location>
</feature>
<comment type="caution">
    <text evidence="2">The sequence shown here is derived from an EMBL/GenBank/DDBJ whole genome shotgun (WGS) entry which is preliminary data.</text>
</comment>
<feature type="region of interest" description="Disordered" evidence="1">
    <location>
        <begin position="118"/>
        <end position="146"/>
    </location>
</feature>
<organism evidence="2 3">
    <name type="scientific">Tegillarca granosa</name>
    <name type="common">Malaysian cockle</name>
    <name type="synonym">Anadara granosa</name>
    <dbReference type="NCBI Taxonomy" id="220873"/>
    <lineage>
        <taxon>Eukaryota</taxon>
        <taxon>Metazoa</taxon>
        <taxon>Spiralia</taxon>
        <taxon>Lophotrochozoa</taxon>
        <taxon>Mollusca</taxon>
        <taxon>Bivalvia</taxon>
        <taxon>Autobranchia</taxon>
        <taxon>Pteriomorphia</taxon>
        <taxon>Arcoida</taxon>
        <taxon>Arcoidea</taxon>
        <taxon>Arcidae</taxon>
        <taxon>Tegillarca</taxon>
    </lineage>
</organism>
<evidence type="ECO:0000313" key="3">
    <source>
        <dbReference type="Proteomes" id="UP001217089"/>
    </source>
</evidence>
<feature type="region of interest" description="Disordered" evidence="1">
    <location>
        <begin position="340"/>
        <end position="446"/>
    </location>
</feature>
<feature type="compositionally biased region" description="Acidic residues" evidence="1">
    <location>
        <begin position="397"/>
        <end position="438"/>
    </location>
</feature>
<feature type="compositionally biased region" description="Basic residues" evidence="1">
    <location>
        <begin position="348"/>
        <end position="357"/>
    </location>
</feature>